<name>A0A1F7WMJ9_9BACT</name>
<dbReference type="Pfam" id="PF00583">
    <property type="entry name" value="Acetyltransf_1"/>
    <property type="match status" value="1"/>
</dbReference>
<dbReference type="STRING" id="1817813.A2008_06660"/>
<reference evidence="2 3" key="1">
    <citation type="journal article" date="2016" name="Nat. Commun.">
        <title>Thousands of microbial genomes shed light on interconnected biogeochemical processes in an aquifer system.</title>
        <authorList>
            <person name="Anantharaman K."/>
            <person name="Brown C.T."/>
            <person name="Hug L.A."/>
            <person name="Sharon I."/>
            <person name="Castelle C.J."/>
            <person name="Probst A.J."/>
            <person name="Thomas B.C."/>
            <person name="Singh A."/>
            <person name="Wilkins M.J."/>
            <person name="Karaoz U."/>
            <person name="Brodie E.L."/>
            <person name="Williams K.H."/>
            <person name="Hubbard S.S."/>
            <person name="Banfield J.F."/>
        </authorList>
    </citation>
    <scope>NUCLEOTIDE SEQUENCE [LARGE SCALE GENOMIC DNA]</scope>
</reference>
<sequence length="186" mass="20902">MWIGVVENFHLSNKKLSALETLESRLMGESGINSYTLQPLAHYGRLFTLEVFTEAPAAPPEDEERAAGRRMIGAFPLEDKPQGLAREEAVYGAAEFMRSFENNSHAHLFGFYIDEIFRSRGAASMFIKLCERRLADAYSIASIDLSVSEDNPRAVSFYLKNGYGTQKTVPDYYGPGRGRLLMFKTL</sequence>
<protein>
    <recommendedName>
        <fullName evidence="1">N-acetyltransferase domain-containing protein</fullName>
    </recommendedName>
</protein>
<evidence type="ECO:0000313" key="3">
    <source>
        <dbReference type="Proteomes" id="UP000178735"/>
    </source>
</evidence>
<evidence type="ECO:0000259" key="1">
    <source>
        <dbReference type="PROSITE" id="PS51186"/>
    </source>
</evidence>
<comment type="caution">
    <text evidence="2">The sequence shown here is derived from an EMBL/GenBank/DDBJ whole genome shotgun (WGS) entry which is preliminary data.</text>
</comment>
<feature type="domain" description="N-acetyltransferase" evidence="1">
    <location>
        <begin position="35"/>
        <end position="186"/>
    </location>
</feature>
<dbReference type="PROSITE" id="PS51186">
    <property type="entry name" value="GNAT"/>
    <property type="match status" value="1"/>
</dbReference>
<dbReference type="InterPro" id="IPR000182">
    <property type="entry name" value="GNAT_dom"/>
</dbReference>
<dbReference type="GO" id="GO:0016747">
    <property type="term" value="F:acyltransferase activity, transferring groups other than amino-acyl groups"/>
    <property type="evidence" value="ECO:0007669"/>
    <property type="project" value="InterPro"/>
</dbReference>
<proteinExistence type="predicted"/>
<dbReference type="Proteomes" id="UP000178735">
    <property type="component" value="Unassembled WGS sequence"/>
</dbReference>
<evidence type="ECO:0000313" key="2">
    <source>
        <dbReference type="EMBL" id="OGM03619.1"/>
    </source>
</evidence>
<dbReference type="EMBL" id="MGFH01000160">
    <property type="protein sequence ID" value="OGM03619.1"/>
    <property type="molecule type" value="Genomic_DNA"/>
</dbReference>
<dbReference type="InterPro" id="IPR016181">
    <property type="entry name" value="Acyl_CoA_acyltransferase"/>
</dbReference>
<dbReference type="AlphaFoldDB" id="A0A1F7WMJ9"/>
<accession>A0A1F7WMJ9</accession>
<organism evidence="2 3">
    <name type="scientific">Candidatus Wallbacteria bacterium GWC2_49_35</name>
    <dbReference type="NCBI Taxonomy" id="1817813"/>
    <lineage>
        <taxon>Bacteria</taxon>
        <taxon>Candidatus Walliibacteriota</taxon>
    </lineage>
</organism>
<dbReference type="SUPFAM" id="SSF55729">
    <property type="entry name" value="Acyl-CoA N-acyltransferases (Nat)"/>
    <property type="match status" value="1"/>
</dbReference>
<gene>
    <name evidence="2" type="ORF">A2008_06660</name>
</gene>
<dbReference type="Gene3D" id="3.40.630.30">
    <property type="match status" value="1"/>
</dbReference>